<evidence type="ECO:0000313" key="3">
    <source>
        <dbReference type="Proteomes" id="UP001500984"/>
    </source>
</evidence>
<feature type="region of interest" description="Disordered" evidence="1">
    <location>
        <begin position="1"/>
        <end position="38"/>
    </location>
</feature>
<dbReference type="Proteomes" id="UP001500984">
    <property type="component" value="Unassembled WGS sequence"/>
</dbReference>
<sequence length="95" mass="9994">MGEHAARTSGPPERIRALGPVEMGPVHSGPGEAGWGQEREFLHGAQPIEGRGHVPVIVTLPVARRDPRAHPGTRPGQRRTADGTAGSLGAWTLPD</sequence>
<evidence type="ECO:0000256" key="1">
    <source>
        <dbReference type="SAM" id="MobiDB-lite"/>
    </source>
</evidence>
<organism evidence="2 3">
    <name type="scientific">Brevibacterium salitolerans</name>
    <dbReference type="NCBI Taxonomy" id="1403566"/>
    <lineage>
        <taxon>Bacteria</taxon>
        <taxon>Bacillati</taxon>
        <taxon>Actinomycetota</taxon>
        <taxon>Actinomycetes</taxon>
        <taxon>Micrococcales</taxon>
        <taxon>Brevibacteriaceae</taxon>
        <taxon>Brevibacterium</taxon>
    </lineage>
</organism>
<keyword evidence="3" id="KW-1185">Reference proteome</keyword>
<proteinExistence type="predicted"/>
<protein>
    <submittedName>
        <fullName evidence="2">Uncharacterized protein</fullName>
    </submittedName>
</protein>
<dbReference type="EMBL" id="BAAAPZ010000002">
    <property type="protein sequence ID" value="GAA2088327.1"/>
    <property type="molecule type" value="Genomic_DNA"/>
</dbReference>
<evidence type="ECO:0000313" key="2">
    <source>
        <dbReference type="EMBL" id="GAA2088327.1"/>
    </source>
</evidence>
<accession>A0ABN2WDK6</accession>
<name>A0ABN2WDK6_9MICO</name>
<feature type="region of interest" description="Disordered" evidence="1">
    <location>
        <begin position="61"/>
        <end position="95"/>
    </location>
</feature>
<reference evidence="2 3" key="1">
    <citation type="journal article" date="2019" name="Int. J. Syst. Evol. Microbiol.">
        <title>The Global Catalogue of Microorganisms (GCM) 10K type strain sequencing project: providing services to taxonomists for standard genome sequencing and annotation.</title>
        <authorList>
            <consortium name="The Broad Institute Genomics Platform"/>
            <consortium name="The Broad Institute Genome Sequencing Center for Infectious Disease"/>
            <person name="Wu L."/>
            <person name="Ma J."/>
        </authorList>
    </citation>
    <scope>NUCLEOTIDE SEQUENCE [LARGE SCALE GENOMIC DNA]</scope>
    <source>
        <strain evidence="2 3">JCM 15900</strain>
    </source>
</reference>
<gene>
    <name evidence="2" type="ORF">GCM10009823_03320</name>
</gene>
<comment type="caution">
    <text evidence="2">The sequence shown here is derived from an EMBL/GenBank/DDBJ whole genome shotgun (WGS) entry which is preliminary data.</text>
</comment>